<proteinExistence type="predicted"/>
<dbReference type="InterPro" id="IPR016181">
    <property type="entry name" value="Acyl_CoA_acyltransferase"/>
</dbReference>
<comment type="caution">
    <text evidence="1">The sequence shown here is derived from an EMBL/GenBank/DDBJ whole genome shotgun (WGS) entry which is preliminary data.</text>
</comment>
<dbReference type="RefSeq" id="WP_058460028.1">
    <property type="nucleotide sequence ID" value="NZ_CAAAIY010000045.1"/>
</dbReference>
<dbReference type="OrthoDB" id="506810at2"/>
<protein>
    <recommendedName>
        <fullName evidence="3">N-acetyltransferase domain-containing protein</fullName>
    </recommendedName>
</protein>
<accession>A0A0W0RKE0</accession>
<dbReference type="EMBL" id="LNXU01000027">
    <property type="protein sequence ID" value="KTC71574.1"/>
    <property type="molecule type" value="Genomic_DNA"/>
</dbReference>
<gene>
    <name evidence="1" type="ORF">Lboz_2403</name>
</gene>
<dbReference type="STRING" id="447.Lboz_2403"/>
<dbReference type="PATRIC" id="fig|447.4.peg.2550"/>
<evidence type="ECO:0000313" key="2">
    <source>
        <dbReference type="Proteomes" id="UP000054695"/>
    </source>
</evidence>
<dbReference type="AlphaFoldDB" id="A0A0W0RKE0"/>
<evidence type="ECO:0000313" key="1">
    <source>
        <dbReference type="EMBL" id="KTC71574.1"/>
    </source>
</evidence>
<evidence type="ECO:0008006" key="3">
    <source>
        <dbReference type="Google" id="ProtNLM"/>
    </source>
</evidence>
<keyword evidence="2" id="KW-1185">Reference proteome</keyword>
<organism evidence="1 2">
    <name type="scientific">Legionella bozemanae</name>
    <name type="common">Fluoribacter bozemanae</name>
    <dbReference type="NCBI Taxonomy" id="447"/>
    <lineage>
        <taxon>Bacteria</taxon>
        <taxon>Pseudomonadati</taxon>
        <taxon>Pseudomonadota</taxon>
        <taxon>Gammaproteobacteria</taxon>
        <taxon>Legionellales</taxon>
        <taxon>Legionellaceae</taxon>
        <taxon>Legionella</taxon>
    </lineage>
</organism>
<sequence>MKLVRLTLENMNLYLTQILDLEREVTYPYGDKFFKIDHGKDYFAFFERLGKLYYYVFVDKHRVAGVVAAVLRTVPSRIGLKKIWYYCDLKIHPDYRGQHLPIKMAYKIYLRNLLTSWNGFGISMNPTTGSSQNRVKRLTRWLKWIPVRDTQLSLFSLDYASMQKAQPILERYRGDVRFLSLEGIKDLVLTHDQSRIPVLHAQFGEMGKGSEKKYEPQEGHIHMFCATSEDPLIEELSGMQLFPSSTITLLNCGTQPQNWDWILTSDL</sequence>
<reference evidence="1 2" key="1">
    <citation type="submission" date="2015-11" db="EMBL/GenBank/DDBJ databases">
        <title>Genomic analysis of 38 Legionella species identifies large and diverse effector repertoires.</title>
        <authorList>
            <person name="Burstein D."/>
            <person name="Amaro F."/>
            <person name="Zusman T."/>
            <person name="Lifshitz Z."/>
            <person name="Cohen O."/>
            <person name="Gilbert J.A."/>
            <person name="Pupko T."/>
            <person name="Shuman H.A."/>
            <person name="Segal G."/>
        </authorList>
    </citation>
    <scope>NUCLEOTIDE SEQUENCE [LARGE SCALE GENOMIC DNA]</scope>
    <source>
        <strain evidence="1 2">WIGA</strain>
    </source>
</reference>
<dbReference type="Proteomes" id="UP000054695">
    <property type="component" value="Unassembled WGS sequence"/>
</dbReference>
<dbReference type="SUPFAM" id="SSF55729">
    <property type="entry name" value="Acyl-CoA N-acyltransferases (Nat)"/>
    <property type="match status" value="1"/>
</dbReference>
<name>A0A0W0RKE0_LEGBO</name>